<organism evidence="3 4">
    <name type="scientific">Cucurbitaria berberidis CBS 394.84</name>
    <dbReference type="NCBI Taxonomy" id="1168544"/>
    <lineage>
        <taxon>Eukaryota</taxon>
        <taxon>Fungi</taxon>
        <taxon>Dikarya</taxon>
        <taxon>Ascomycota</taxon>
        <taxon>Pezizomycotina</taxon>
        <taxon>Dothideomycetes</taxon>
        <taxon>Pleosporomycetidae</taxon>
        <taxon>Pleosporales</taxon>
        <taxon>Pleosporineae</taxon>
        <taxon>Cucurbitariaceae</taxon>
        <taxon>Cucurbitaria</taxon>
    </lineage>
</organism>
<dbReference type="SUPFAM" id="SSF48264">
    <property type="entry name" value="Cytochrome P450"/>
    <property type="match status" value="1"/>
</dbReference>
<keyword evidence="1" id="KW-0408">Iron</keyword>
<proteinExistence type="predicted"/>
<dbReference type="PRINTS" id="PR00463">
    <property type="entry name" value="EP450I"/>
</dbReference>
<dbReference type="RefSeq" id="XP_040794544.1">
    <property type="nucleotide sequence ID" value="XM_040927942.1"/>
</dbReference>
<dbReference type="InterPro" id="IPR002401">
    <property type="entry name" value="Cyt_P450_E_grp-I"/>
</dbReference>
<dbReference type="InterPro" id="IPR036396">
    <property type="entry name" value="Cyt_P450_sf"/>
</dbReference>
<dbReference type="EMBL" id="ML976614">
    <property type="protein sequence ID" value="KAF1851981.1"/>
    <property type="molecule type" value="Genomic_DNA"/>
</dbReference>
<evidence type="ECO:0000256" key="1">
    <source>
        <dbReference type="PIRSR" id="PIRSR602401-1"/>
    </source>
</evidence>
<dbReference type="GeneID" id="63845195"/>
<dbReference type="CDD" id="cd11061">
    <property type="entry name" value="CYP67-like"/>
    <property type="match status" value="1"/>
</dbReference>
<dbReference type="PANTHER" id="PTHR24305:SF78">
    <property type="entry name" value="P450, PUTATIVE (EUROFUNG)-RELATED"/>
    <property type="match status" value="1"/>
</dbReference>
<dbReference type="Gene3D" id="1.10.630.10">
    <property type="entry name" value="Cytochrome P450"/>
    <property type="match status" value="1"/>
</dbReference>
<dbReference type="InterPro" id="IPR050121">
    <property type="entry name" value="Cytochrome_P450_monoxygenase"/>
</dbReference>
<evidence type="ECO:0000256" key="2">
    <source>
        <dbReference type="SAM" id="Phobius"/>
    </source>
</evidence>
<dbReference type="Proteomes" id="UP000800039">
    <property type="component" value="Unassembled WGS sequence"/>
</dbReference>
<dbReference type="GO" id="GO:0020037">
    <property type="term" value="F:heme binding"/>
    <property type="evidence" value="ECO:0007669"/>
    <property type="project" value="InterPro"/>
</dbReference>
<dbReference type="GO" id="GO:0016705">
    <property type="term" value="F:oxidoreductase activity, acting on paired donors, with incorporation or reduction of molecular oxygen"/>
    <property type="evidence" value="ECO:0007669"/>
    <property type="project" value="InterPro"/>
</dbReference>
<dbReference type="InterPro" id="IPR001128">
    <property type="entry name" value="Cyt_P450"/>
</dbReference>
<keyword evidence="2" id="KW-0812">Transmembrane</keyword>
<keyword evidence="1" id="KW-0349">Heme</keyword>
<evidence type="ECO:0000313" key="3">
    <source>
        <dbReference type="EMBL" id="KAF1851981.1"/>
    </source>
</evidence>
<name>A0A9P4GVW3_9PLEO</name>
<comment type="cofactor">
    <cofactor evidence="1">
        <name>heme</name>
        <dbReference type="ChEBI" id="CHEBI:30413"/>
    </cofactor>
</comment>
<dbReference type="GO" id="GO:0004497">
    <property type="term" value="F:monooxygenase activity"/>
    <property type="evidence" value="ECO:0007669"/>
    <property type="project" value="InterPro"/>
</dbReference>
<keyword evidence="1" id="KW-0479">Metal-binding</keyword>
<dbReference type="PANTHER" id="PTHR24305">
    <property type="entry name" value="CYTOCHROME P450"/>
    <property type="match status" value="1"/>
</dbReference>
<feature type="transmembrane region" description="Helical" evidence="2">
    <location>
        <begin position="45"/>
        <end position="66"/>
    </location>
</feature>
<feature type="transmembrane region" description="Helical" evidence="2">
    <location>
        <begin position="78"/>
        <end position="99"/>
    </location>
</feature>
<keyword evidence="2" id="KW-0472">Membrane</keyword>
<dbReference type="Pfam" id="PF00067">
    <property type="entry name" value="p450"/>
    <property type="match status" value="1"/>
</dbReference>
<protein>
    <submittedName>
        <fullName evidence="3">Cytochrome P450 67</fullName>
    </submittedName>
</protein>
<keyword evidence="2" id="KW-1133">Transmembrane helix</keyword>
<gene>
    <name evidence="3" type="ORF">K460DRAFT_274202</name>
</gene>
<keyword evidence="4" id="KW-1185">Reference proteome</keyword>
<dbReference type="GO" id="GO:0005506">
    <property type="term" value="F:iron ion binding"/>
    <property type="evidence" value="ECO:0007669"/>
    <property type="project" value="InterPro"/>
</dbReference>
<feature type="transmembrane region" description="Helical" evidence="2">
    <location>
        <begin position="20"/>
        <end position="39"/>
    </location>
</feature>
<comment type="caution">
    <text evidence="3">The sequence shown here is derived from an EMBL/GenBank/DDBJ whole genome shotgun (WGS) entry which is preliminary data.</text>
</comment>
<sequence>MASITTFLSRCAQANTLQVLRTSAVIGVCFHIAIARASFEFEQYMFPFLALASVLHISEILLSVILSRQGIAGAILQASLFWIGFSIGFLTSLLIYRLFLHRCRKFPGPLVAKFTRFYAVYLNAKDAQFYQELGRLHDRYGDYLRVGPREVSILDAAAIPIIYGPNTKCIKATWYAANGLDADEVSIGGIRDPAKYRLRRRAWDRGLSIKGKLYLPRVKAQTDILLQQLMNRAGQPMDISEWAMFYSFDVMGDVGFGNPFTNMATGREDPAIYAMHKNIWPLGMILTIPWFPLLVGAIPGAKAGLSEFYGVCTKTLEDKQKMFESDKEPTNVVAWLLKAIEEKDVSASPTHESLAGDTQGVILAGSDTTANTLSNALFLLTKHPEKQQRLRELLHAAVPEGYNAWDYTKGKNVTYIDDIINETLRLKPPIIQGLPHETPAEGIQIGDKYIPGHVNVSVPGTLIQRDSRWWKQPNGFIPERWTEKREEMGTANGPWIPFQLGMHSCAGKNLAYLTLRIALSAIVQNFEIPFAPGETGEKFDGNYLSSLMMTLRPLKLVFTPISSS</sequence>
<feature type="binding site" description="axial binding residue" evidence="1">
    <location>
        <position position="505"/>
    </location>
    <ligand>
        <name>heme</name>
        <dbReference type="ChEBI" id="CHEBI:30413"/>
    </ligand>
    <ligandPart>
        <name>Fe</name>
        <dbReference type="ChEBI" id="CHEBI:18248"/>
    </ligandPart>
</feature>
<dbReference type="OrthoDB" id="6692864at2759"/>
<accession>A0A9P4GVW3</accession>
<reference evidence="3" key="1">
    <citation type="submission" date="2020-01" db="EMBL/GenBank/DDBJ databases">
        <authorList>
            <consortium name="DOE Joint Genome Institute"/>
            <person name="Haridas S."/>
            <person name="Albert R."/>
            <person name="Binder M."/>
            <person name="Bloem J."/>
            <person name="Labutti K."/>
            <person name="Salamov A."/>
            <person name="Andreopoulos B."/>
            <person name="Baker S.E."/>
            <person name="Barry K."/>
            <person name="Bills G."/>
            <person name="Bluhm B.H."/>
            <person name="Cannon C."/>
            <person name="Castanera R."/>
            <person name="Culley D.E."/>
            <person name="Daum C."/>
            <person name="Ezra D."/>
            <person name="Gonzalez J.B."/>
            <person name="Henrissat B."/>
            <person name="Kuo A."/>
            <person name="Liang C."/>
            <person name="Lipzen A."/>
            <person name="Lutzoni F."/>
            <person name="Magnuson J."/>
            <person name="Mondo S."/>
            <person name="Nolan M."/>
            <person name="Ohm R."/>
            <person name="Pangilinan J."/>
            <person name="Park H.-J."/>
            <person name="Ramirez L."/>
            <person name="Alfaro M."/>
            <person name="Sun H."/>
            <person name="Tritt A."/>
            <person name="Yoshinaga Y."/>
            <person name="Zwiers L.-H."/>
            <person name="Turgeon B.G."/>
            <person name="Goodwin S.B."/>
            <person name="Spatafora J.W."/>
            <person name="Crous P.W."/>
            <person name="Grigoriev I.V."/>
        </authorList>
    </citation>
    <scope>NUCLEOTIDE SEQUENCE</scope>
    <source>
        <strain evidence="3">CBS 394.84</strain>
    </source>
</reference>
<evidence type="ECO:0000313" key="4">
    <source>
        <dbReference type="Proteomes" id="UP000800039"/>
    </source>
</evidence>
<dbReference type="AlphaFoldDB" id="A0A9P4GVW3"/>
<dbReference type="PRINTS" id="PR00385">
    <property type="entry name" value="P450"/>
</dbReference>